<accession>A0A8C9NW79</accession>
<name>A0A8C9NW79_SERCA</name>
<keyword evidence="7" id="KW-1185">Reference proteome</keyword>
<sequence>MAGAPRAGAAGAADTPRGDNPSTNGHMNGLNHSPGNPSTIPMKDHDAIKLFIGQIPRNLDEKDLKPLFEEFGKIYELTVLKDRFTGMHKGCAFLTYCERESALKAQSALHEQKTLPGVSHISKVIWLSSCDGFSEAINIAVHGADFTKGTARLKEAYYQTDRHGGNQEQIGEMHYSFSSPIINTVHHNLC</sequence>
<feature type="compositionally biased region" description="Low complexity" evidence="4">
    <location>
        <begin position="1"/>
        <end position="19"/>
    </location>
</feature>
<dbReference type="Gene3D" id="3.30.70.330">
    <property type="match status" value="1"/>
</dbReference>
<dbReference type="FunFam" id="3.30.70.330:FF:000592">
    <property type="entry name" value="CUGBP Elav-like family member 4"/>
    <property type="match status" value="1"/>
</dbReference>
<dbReference type="SMART" id="SM00360">
    <property type="entry name" value="RRM"/>
    <property type="match status" value="1"/>
</dbReference>
<evidence type="ECO:0000313" key="7">
    <source>
        <dbReference type="Proteomes" id="UP000694409"/>
    </source>
</evidence>
<reference evidence="6" key="1">
    <citation type="submission" date="2025-08" db="UniProtKB">
        <authorList>
            <consortium name="Ensembl"/>
        </authorList>
    </citation>
    <scope>IDENTIFICATION</scope>
</reference>
<dbReference type="InterPro" id="IPR000504">
    <property type="entry name" value="RRM_dom"/>
</dbReference>
<evidence type="ECO:0000256" key="3">
    <source>
        <dbReference type="PROSITE-ProRule" id="PRU00176"/>
    </source>
</evidence>
<keyword evidence="1" id="KW-0677">Repeat</keyword>
<keyword evidence="2 3" id="KW-0694">RNA-binding</keyword>
<dbReference type="GO" id="GO:0003723">
    <property type="term" value="F:RNA binding"/>
    <property type="evidence" value="ECO:0007669"/>
    <property type="project" value="UniProtKB-UniRule"/>
</dbReference>
<dbReference type="PROSITE" id="PS50102">
    <property type="entry name" value="RRM"/>
    <property type="match status" value="1"/>
</dbReference>
<feature type="region of interest" description="Disordered" evidence="4">
    <location>
        <begin position="1"/>
        <end position="39"/>
    </location>
</feature>
<dbReference type="GeneTree" id="ENSGT00940000154201"/>
<evidence type="ECO:0000256" key="1">
    <source>
        <dbReference type="ARBA" id="ARBA00022737"/>
    </source>
</evidence>
<protein>
    <recommendedName>
        <fullName evidence="5">RRM domain-containing protein</fullName>
    </recommendedName>
</protein>
<dbReference type="SUPFAM" id="SSF54928">
    <property type="entry name" value="RNA-binding domain, RBD"/>
    <property type="match status" value="1"/>
</dbReference>
<feature type="compositionally biased region" description="Polar residues" evidence="4">
    <location>
        <begin position="20"/>
        <end position="39"/>
    </location>
</feature>
<dbReference type="Pfam" id="PF00076">
    <property type="entry name" value="RRM_1"/>
    <property type="match status" value="1"/>
</dbReference>
<dbReference type="Ensembl" id="ENSSCAT00000025608.1">
    <property type="protein sequence ID" value="ENSSCAP00000022991.1"/>
    <property type="gene ID" value="ENSSCAG00000016493.1"/>
</dbReference>
<evidence type="ECO:0000313" key="6">
    <source>
        <dbReference type="Ensembl" id="ENSSCAP00000022991.1"/>
    </source>
</evidence>
<dbReference type="Proteomes" id="UP000694409">
    <property type="component" value="Unassembled WGS sequence"/>
</dbReference>
<feature type="domain" description="RRM" evidence="5">
    <location>
        <begin position="48"/>
        <end position="117"/>
    </location>
</feature>
<dbReference type="PANTHER" id="PTHR24012">
    <property type="entry name" value="RNA BINDING PROTEIN"/>
    <property type="match status" value="1"/>
</dbReference>
<dbReference type="AlphaFoldDB" id="A0A8C9NW79"/>
<reference evidence="6" key="2">
    <citation type="submission" date="2025-09" db="UniProtKB">
        <authorList>
            <consortium name="Ensembl"/>
        </authorList>
    </citation>
    <scope>IDENTIFICATION</scope>
</reference>
<proteinExistence type="predicted"/>
<evidence type="ECO:0000256" key="2">
    <source>
        <dbReference type="ARBA" id="ARBA00022884"/>
    </source>
</evidence>
<evidence type="ECO:0000259" key="5">
    <source>
        <dbReference type="PROSITE" id="PS50102"/>
    </source>
</evidence>
<evidence type="ECO:0000256" key="4">
    <source>
        <dbReference type="SAM" id="MobiDB-lite"/>
    </source>
</evidence>
<dbReference type="InterPro" id="IPR012677">
    <property type="entry name" value="Nucleotide-bd_a/b_plait_sf"/>
</dbReference>
<organism evidence="6 7">
    <name type="scientific">Serinus canaria</name>
    <name type="common">Island canary</name>
    <name type="synonym">Fringilla canaria</name>
    <dbReference type="NCBI Taxonomy" id="9135"/>
    <lineage>
        <taxon>Eukaryota</taxon>
        <taxon>Metazoa</taxon>
        <taxon>Chordata</taxon>
        <taxon>Craniata</taxon>
        <taxon>Vertebrata</taxon>
        <taxon>Euteleostomi</taxon>
        <taxon>Archelosauria</taxon>
        <taxon>Archosauria</taxon>
        <taxon>Dinosauria</taxon>
        <taxon>Saurischia</taxon>
        <taxon>Theropoda</taxon>
        <taxon>Coelurosauria</taxon>
        <taxon>Aves</taxon>
        <taxon>Neognathae</taxon>
        <taxon>Neoaves</taxon>
        <taxon>Telluraves</taxon>
        <taxon>Australaves</taxon>
        <taxon>Passeriformes</taxon>
        <taxon>Passeroidea</taxon>
        <taxon>Fringillidae</taxon>
        <taxon>Carduelinae</taxon>
        <taxon>Serinus</taxon>
    </lineage>
</organism>
<dbReference type="InterPro" id="IPR035979">
    <property type="entry name" value="RBD_domain_sf"/>
</dbReference>